<dbReference type="PANTHER" id="PTHR48100:SF15">
    <property type="entry name" value="SEDOHEPTULOSE 1,7-BISPHOSPHATASE"/>
    <property type="match status" value="1"/>
</dbReference>
<dbReference type="InterPro" id="IPR013078">
    <property type="entry name" value="His_Pase_superF_clade-1"/>
</dbReference>
<dbReference type="AlphaFoldDB" id="A0A2T4UMM1"/>
<dbReference type="PANTHER" id="PTHR48100">
    <property type="entry name" value="BROAD-SPECIFICITY PHOSPHATASE YOR283W-RELATED"/>
    <property type="match status" value="1"/>
</dbReference>
<dbReference type="RefSeq" id="WP_107569097.1">
    <property type="nucleotide sequence ID" value="NZ_PYYB01000001.1"/>
</dbReference>
<feature type="binding site" evidence="1">
    <location>
        <position position="57"/>
    </location>
    <ligand>
        <name>substrate</name>
    </ligand>
</feature>
<proteinExistence type="predicted"/>
<dbReference type="GO" id="GO:0016791">
    <property type="term" value="F:phosphatase activity"/>
    <property type="evidence" value="ECO:0007669"/>
    <property type="project" value="TreeGrafter"/>
</dbReference>
<dbReference type="InterPro" id="IPR029033">
    <property type="entry name" value="His_PPase_superfam"/>
</dbReference>
<evidence type="ECO:0000256" key="1">
    <source>
        <dbReference type="PIRSR" id="PIRSR613078-2"/>
    </source>
</evidence>
<dbReference type="SMART" id="SM00855">
    <property type="entry name" value="PGAM"/>
    <property type="match status" value="1"/>
</dbReference>
<feature type="binding site" evidence="1">
    <location>
        <begin position="20"/>
        <end position="21"/>
    </location>
    <ligand>
        <name>substrate</name>
    </ligand>
</feature>
<dbReference type="Pfam" id="PF00300">
    <property type="entry name" value="His_Phos_1"/>
    <property type="match status" value="1"/>
</dbReference>
<dbReference type="Proteomes" id="UP000240739">
    <property type="component" value="Unassembled WGS sequence"/>
</dbReference>
<evidence type="ECO:0000313" key="3">
    <source>
        <dbReference type="Proteomes" id="UP000240739"/>
    </source>
</evidence>
<evidence type="ECO:0000313" key="2">
    <source>
        <dbReference type="EMBL" id="PTL60451.1"/>
    </source>
</evidence>
<dbReference type="Gene3D" id="3.40.50.1240">
    <property type="entry name" value="Phosphoglycerate mutase-like"/>
    <property type="match status" value="1"/>
</dbReference>
<keyword evidence="3" id="KW-1185">Reference proteome</keyword>
<dbReference type="EMBL" id="PYYB01000001">
    <property type="protein sequence ID" value="PTL60451.1"/>
    <property type="molecule type" value="Genomic_DNA"/>
</dbReference>
<dbReference type="OrthoDB" id="4697614at2"/>
<accession>A0A2T4UMM1</accession>
<name>A0A2T4UMM1_9ACTN</name>
<reference evidence="2 3" key="1">
    <citation type="submission" date="2018-03" db="EMBL/GenBank/DDBJ databases">
        <title>Aquarubrobacter algicola gen. nov., sp. nov., a novel actinobacterium isolated from shallow eutrophic lake during the end of cyanobacterial harmful algal blooms.</title>
        <authorList>
            <person name="Chun S.J."/>
        </authorList>
    </citation>
    <scope>NUCLEOTIDE SEQUENCE [LARGE SCALE GENOMIC DNA]</scope>
    <source>
        <strain evidence="2 3">Seoho-28</strain>
    </source>
</reference>
<protein>
    <submittedName>
        <fullName evidence="2">Histidine phosphatase family protein</fullName>
    </submittedName>
</protein>
<comment type="caution">
    <text evidence="2">The sequence shown here is derived from an EMBL/GenBank/DDBJ whole genome shotgun (WGS) entry which is preliminary data.</text>
</comment>
<gene>
    <name evidence="2" type="ORF">C7Y72_12780</name>
</gene>
<dbReference type="CDD" id="cd07067">
    <property type="entry name" value="HP_PGM_like"/>
    <property type="match status" value="1"/>
</dbReference>
<dbReference type="SUPFAM" id="SSF53254">
    <property type="entry name" value="Phosphoglycerate mutase-like"/>
    <property type="match status" value="1"/>
</dbReference>
<organism evidence="2 3">
    <name type="scientific">Paraconexibacter algicola</name>
    <dbReference type="NCBI Taxonomy" id="2133960"/>
    <lineage>
        <taxon>Bacteria</taxon>
        <taxon>Bacillati</taxon>
        <taxon>Actinomycetota</taxon>
        <taxon>Thermoleophilia</taxon>
        <taxon>Solirubrobacterales</taxon>
        <taxon>Paraconexibacteraceae</taxon>
        <taxon>Paraconexibacter</taxon>
    </lineage>
</organism>
<dbReference type="InterPro" id="IPR050275">
    <property type="entry name" value="PGM_Phosphatase"/>
</dbReference>
<sequence length="197" mass="20894">MSVLVVRHGETAWAVAHRHTGRADVPLTEAGRADAAALAAPLAAWPLALVLVSPLTRAVTTAQLAGIIDGAERVDDLLEWDYGRAEGRTREDVQAELPGWDLWTDGGPDGERPQDVRARVDRVVARLAPYGDAGGPHAAVVAHGHVLRALAARWLDAPVELGRRLALDTAHVGVLGRDRGGTPVLQRWNGPVPALDG</sequence>